<feature type="chain" id="PRO_5014401139" evidence="1">
    <location>
        <begin position="22"/>
        <end position="175"/>
    </location>
</feature>
<dbReference type="AlphaFoldDB" id="A0A2K3P7U4"/>
<gene>
    <name evidence="3" type="ORF">L195_g007957</name>
</gene>
<dbReference type="GO" id="GO:0004857">
    <property type="term" value="F:enzyme inhibitor activity"/>
    <property type="evidence" value="ECO:0007669"/>
    <property type="project" value="InterPro"/>
</dbReference>
<dbReference type="InterPro" id="IPR035513">
    <property type="entry name" value="Invertase/methylesterase_inhib"/>
</dbReference>
<feature type="domain" description="Pectinesterase inhibitor" evidence="2">
    <location>
        <begin position="28"/>
        <end position="149"/>
    </location>
</feature>
<organism evidence="3 4">
    <name type="scientific">Trifolium pratense</name>
    <name type="common">Red clover</name>
    <dbReference type="NCBI Taxonomy" id="57577"/>
    <lineage>
        <taxon>Eukaryota</taxon>
        <taxon>Viridiplantae</taxon>
        <taxon>Streptophyta</taxon>
        <taxon>Embryophyta</taxon>
        <taxon>Tracheophyta</taxon>
        <taxon>Spermatophyta</taxon>
        <taxon>Magnoliopsida</taxon>
        <taxon>eudicotyledons</taxon>
        <taxon>Gunneridae</taxon>
        <taxon>Pentapetalae</taxon>
        <taxon>rosids</taxon>
        <taxon>fabids</taxon>
        <taxon>Fabales</taxon>
        <taxon>Fabaceae</taxon>
        <taxon>Papilionoideae</taxon>
        <taxon>50 kb inversion clade</taxon>
        <taxon>NPAAA clade</taxon>
        <taxon>Hologalegina</taxon>
        <taxon>IRL clade</taxon>
        <taxon>Trifolieae</taxon>
        <taxon>Trifolium</taxon>
    </lineage>
</organism>
<evidence type="ECO:0000256" key="1">
    <source>
        <dbReference type="SAM" id="SignalP"/>
    </source>
</evidence>
<accession>A0A2K3P7U4</accession>
<dbReference type="InterPro" id="IPR006501">
    <property type="entry name" value="Pectinesterase_inhib_dom"/>
</dbReference>
<feature type="signal peptide" evidence="1">
    <location>
        <begin position="1"/>
        <end position="21"/>
    </location>
</feature>
<proteinExistence type="predicted"/>
<dbReference type="Proteomes" id="UP000236291">
    <property type="component" value="Unassembled WGS sequence"/>
</dbReference>
<dbReference type="Pfam" id="PF04043">
    <property type="entry name" value="PMEI"/>
    <property type="match status" value="1"/>
</dbReference>
<dbReference type="Gene3D" id="1.20.140.40">
    <property type="entry name" value="Invertase/pectin methylesterase inhibitor family protein"/>
    <property type="match status" value="1"/>
</dbReference>
<reference evidence="3 4" key="2">
    <citation type="journal article" date="2017" name="Front. Plant Sci.">
        <title>Gene Classification and Mining of Molecular Markers Useful in Red Clover (Trifolium pratense) Breeding.</title>
        <authorList>
            <person name="Istvanek J."/>
            <person name="Dluhosova J."/>
            <person name="Dluhos P."/>
            <person name="Patkova L."/>
            <person name="Nedelnik J."/>
            <person name="Repkova J."/>
        </authorList>
    </citation>
    <scope>NUCLEOTIDE SEQUENCE [LARGE SCALE GENOMIC DNA]</scope>
    <source>
        <strain evidence="4">cv. Tatra</strain>
        <tissue evidence="3">Young leaves</tissue>
    </source>
</reference>
<comment type="caution">
    <text evidence="3">The sequence shown here is derived from an EMBL/GenBank/DDBJ whole genome shotgun (WGS) entry which is preliminary data.</text>
</comment>
<dbReference type="PANTHER" id="PTHR31890">
    <property type="entry name" value="PLANT INVERTASE/PECTIN METHYLESTERASE INHIBITOR SUPERFAMILY PROTEIN"/>
    <property type="match status" value="1"/>
</dbReference>
<protein>
    <submittedName>
        <fullName evidence="3">Plant invertase/pectin methylesterase inhibitor protein</fullName>
    </submittedName>
</protein>
<dbReference type="SUPFAM" id="SSF101148">
    <property type="entry name" value="Plant invertase/pectin methylesterase inhibitor"/>
    <property type="match status" value="1"/>
</dbReference>
<dbReference type="PANTHER" id="PTHR31890:SF9">
    <property type="entry name" value="PLANT INVERTASE_PECTIN METHYLESTERASE INHIBITOR SUPERFAMILY PROTEIN"/>
    <property type="match status" value="1"/>
</dbReference>
<sequence length="175" mass="19306">MKSNIIIFLCLISHAIVPTLSLKLYEIVCSELLHDNGHCFDELQADSRINSATNYQDLSKFILDMAITEATRAHRYLIKNLNRTPNDPAIAQCASAFYNKCIGALRSSMSEMVQDPQSAIDDTKIAGDQITNCDNALQAQKTRNRFAIGVLNKEALLLTEISVLALTHLTHSGGL</sequence>
<name>A0A2K3P7U4_TRIPR</name>
<dbReference type="STRING" id="57577.A0A2K3P7U4"/>
<keyword evidence="1" id="KW-0732">Signal</keyword>
<dbReference type="Gramene" id="Tp57577_TGAC_v2_mRNA37570">
    <property type="protein sequence ID" value="Tp57577_TGAC_v2_mRNA37570"/>
    <property type="gene ID" value="Tp57577_TGAC_v2_gene36349"/>
</dbReference>
<evidence type="ECO:0000313" key="4">
    <source>
        <dbReference type="Proteomes" id="UP000236291"/>
    </source>
</evidence>
<evidence type="ECO:0000259" key="2">
    <source>
        <dbReference type="Pfam" id="PF04043"/>
    </source>
</evidence>
<dbReference type="OrthoDB" id="1438588at2759"/>
<evidence type="ECO:0000313" key="3">
    <source>
        <dbReference type="EMBL" id="PNY11353.1"/>
    </source>
</evidence>
<dbReference type="EMBL" id="ASHM01004477">
    <property type="protein sequence ID" value="PNY11353.1"/>
    <property type="molecule type" value="Genomic_DNA"/>
</dbReference>
<reference evidence="3 4" key="1">
    <citation type="journal article" date="2014" name="Am. J. Bot.">
        <title>Genome assembly and annotation for red clover (Trifolium pratense; Fabaceae).</title>
        <authorList>
            <person name="Istvanek J."/>
            <person name="Jaros M."/>
            <person name="Krenek A."/>
            <person name="Repkova J."/>
        </authorList>
    </citation>
    <scope>NUCLEOTIDE SEQUENCE [LARGE SCALE GENOMIC DNA]</scope>
    <source>
        <strain evidence="4">cv. Tatra</strain>
        <tissue evidence="3">Young leaves</tissue>
    </source>
</reference>